<keyword evidence="2" id="KW-0812">Transmembrane</keyword>
<gene>
    <name evidence="4" type="ORF">CONCODRAFT_80569</name>
</gene>
<dbReference type="GO" id="GO:0051087">
    <property type="term" value="F:protein-folding chaperone binding"/>
    <property type="evidence" value="ECO:0007669"/>
    <property type="project" value="TreeGrafter"/>
</dbReference>
<dbReference type="Proteomes" id="UP000070444">
    <property type="component" value="Unassembled WGS sequence"/>
</dbReference>
<keyword evidence="2" id="KW-1133">Transmembrane helix</keyword>
<dbReference type="EMBL" id="KQ964757">
    <property type="protein sequence ID" value="KXN66186.1"/>
    <property type="molecule type" value="Genomic_DNA"/>
</dbReference>
<dbReference type="InterPro" id="IPR001623">
    <property type="entry name" value="DnaJ_domain"/>
</dbReference>
<proteinExistence type="predicted"/>
<dbReference type="CDD" id="cd06257">
    <property type="entry name" value="DnaJ"/>
    <property type="match status" value="1"/>
</dbReference>
<dbReference type="GO" id="GO:0005783">
    <property type="term" value="C:endoplasmic reticulum"/>
    <property type="evidence" value="ECO:0007669"/>
    <property type="project" value="TreeGrafter"/>
</dbReference>
<feature type="transmembrane region" description="Helical" evidence="2">
    <location>
        <begin position="45"/>
        <end position="63"/>
    </location>
</feature>
<name>A0A137NTY1_CONC2</name>
<feature type="transmembrane region" description="Helical" evidence="2">
    <location>
        <begin position="175"/>
        <end position="196"/>
    </location>
</feature>
<dbReference type="Gene3D" id="1.10.287.110">
    <property type="entry name" value="DnaJ domain"/>
    <property type="match status" value="1"/>
</dbReference>
<keyword evidence="1" id="KW-0143">Chaperone</keyword>
<feature type="transmembrane region" description="Helical" evidence="2">
    <location>
        <begin position="151"/>
        <end position="168"/>
    </location>
</feature>
<sequence>MSFTSLTTNFLIISYLPTLVQHFLHQLHPYIYKPGQIPYPGQHKYYRNYVLCFFFLSIAYISYNLYQVYLGLEYNHYESKIIKKTFNQYSLHYHPDKNPQYEQVYLRLSKSYEILKNPAKKYIYDVIGETGLMCKDCKVIQKYITSHLNNIFIFYSSTLFFLGAYIFLGFQSHFYWKFILLALLFWLEISVLVGKVNFNLLQQLFPSKTPYEFTLYFRQLVFDLIYLTSHIANLILPNPDTQQTRLLQNCEQLTKNIGVRVSSVFQSQIIQSPAQSHEKLFSWLKKWQEIELMTSDKQFQNALTNYSKEKANQSNNE</sequence>
<dbReference type="STRING" id="796925.A0A137NTY1"/>
<reference evidence="4 5" key="1">
    <citation type="journal article" date="2015" name="Genome Biol. Evol.">
        <title>Phylogenomic analyses indicate that early fungi evolved digesting cell walls of algal ancestors of land plants.</title>
        <authorList>
            <person name="Chang Y."/>
            <person name="Wang S."/>
            <person name="Sekimoto S."/>
            <person name="Aerts A.L."/>
            <person name="Choi C."/>
            <person name="Clum A."/>
            <person name="LaButti K.M."/>
            <person name="Lindquist E.A."/>
            <person name="Yee Ngan C."/>
            <person name="Ohm R.A."/>
            <person name="Salamov A.A."/>
            <person name="Grigoriev I.V."/>
            <person name="Spatafora J.W."/>
            <person name="Berbee M.L."/>
        </authorList>
    </citation>
    <scope>NUCLEOTIDE SEQUENCE [LARGE SCALE GENOMIC DNA]</scope>
    <source>
        <strain evidence="4 5">NRRL 28638</strain>
    </source>
</reference>
<dbReference type="InterPro" id="IPR036869">
    <property type="entry name" value="J_dom_sf"/>
</dbReference>
<evidence type="ECO:0000259" key="3">
    <source>
        <dbReference type="PROSITE" id="PS50076"/>
    </source>
</evidence>
<protein>
    <recommendedName>
        <fullName evidence="3">J domain-containing protein</fullName>
    </recommendedName>
</protein>
<feature type="domain" description="J" evidence="3">
    <location>
        <begin position="65"/>
        <end position="128"/>
    </location>
</feature>
<dbReference type="PANTHER" id="PTHR44360">
    <property type="entry name" value="DNAJ HOMOLOG SUBFAMILY B MEMBER 9"/>
    <property type="match status" value="1"/>
</dbReference>
<evidence type="ECO:0000313" key="5">
    <source>
        <dbReference type="Proteomes" id="UP000070444"/>
    </source>
</evidence>
<dbReference type="PROSITE" id="PS50076">
    <property type="entry name" value="DNAJ_2"/>
    <property type="match status" value="1"/>
</dbReference>
<dbReference type="InterPro" id="IPR051948">
    <property type="entry name" value="Hsp70_co-chaperone_J-domain"/>
</dbReference>
<keyword evidence="5" id="KW-1185">Reference proteome</keyword>
<dbReference type="OMA" id="FSAWGRY"/>
<dbReference type="PANTHER" id="PTHR44360:SF1">
    <property type="entry name" value="DNAJ HOMOLOG SUBFAMILY B MEMBER 9"/>
    <property type="match status" value="1"/>
</dbReference>
<dbReference type="SUPFAM" id="SSF46565">
    <property type="entry name" value="Chaperone J-domain"/>
    <property type="match status" value="1"/>
</dbReference>
<evidence type="ECO:0000256" key="1">
    <source>
        <dbReference type="ARBA" id="ARBA00023186"/>
    </source>
</evidence>
<keyword evidence="2" id="KW-0472">Membrane</keyword>
<dbReference type="GO" id="GO:0051787">
    <property type="term" value="F:misfolded protein binding"/>
    <property type="evidence" value="ECO:0007669"/>
    <property type="project" value="TreeGrafter"/>
</dbReference>
<organism evidence="4 5">
    <name type="scientific">Conidiobolus coronatus (strain ATCC 28846 / CBS 209.66 / NRRL 28638)</name>
    <name type="common">Delacroixia coronata</name>
    <dbReference type="NCBI Taxonomy" id="796925"/>
    <lineage>
        <taxon>Eukaryota</taxon>
        <taxon>Fungi</taxon>
        <taxon>Fungi incertae sedis</taxon>
        <taxon>Zoopagomycota</taxon>
        <taxon>Entomophthoromycotina</taxon>
        <taxon>Entomophthoromycetes</taxon>
        <taxon>Entomophthorales</taxon>
        <taxon>Ancylistaceae</taxon>
        <taxon>Conidiobolus</taxon>
    </lineage>
</organism>
<accession>A0A137NTY1</accession>
<dbReference type="OrthoDB" id="18010at2759"/>
<evidence type="ECO:0000256" key="2">
    <source>
        <dbReference type="SAM" id="Phobius"/>
    </source>
</evidence>
<evidence type="ECO:0000313" key="4">
    <source>
        <dbReference type="EMBL" id="KXN66186.1"/>
    </source>
</evidence>
<dbReference type="Pfam" id="PF00226">
    <property type="entry name" value="DnaJ"/>
    <property type="match status" value="1"/>
</dbReference>
<dbReference type="GO" id="GO:0036503">
    <property type="term" value="P:ERAD pathway"/>
    <property type="evidence" value="ECO:0007669"/>
    <property type="project" value="TreeGrafter"/>
</dbReference>
<dbReference type="AlphaFoldDB" id="A0A137NTY1"/>